<accession>A0ABR3XU58</accession>
<sequence>MRKAGISMKRTSDIPFGIRAIQHGIEVDGIWISRPPTPNTDSPRKLASSSTLIAADSAEAIRKGKKLSADSSALSTSPDTRRGRGPSVSDGDHRTNDSHSQQSDQSARSPRVSQFGAPRPTRPQGVNDLSEDTLRRFEGQGLGSKITSEAESTKFSIVLRRVHGLTGQIRTDRTKQQWEKLYFVAQLKAAYI</sequence>
<dbReference type="Proteomes" id="UP001586593">
    <property type="component" value="Unassembled WGS sequence"/>
</dbReference>
<keyword evidence="3" id="KW-1185">Reference proteome</keyword>
<dbReference type="PANTHER" id="PTHR40623:SF2">
    <property type="entry name" value="INTEGRAL MEMBRANE PROTEIN"/>
    <property type="match status" value="1"/>
</dbReference>
<proteinExistence type="predicted"/>
<feature type="region of interest" description="Disordered" evidence="1">
    <location>
        <begin position="30"/>
        <end position="132"/>
    </location>
</feature>
<organism evidence="2 3">
    <name type="scientific">Phialemonium thermophilum</name>
    <dbReference type="NCBI Taxonomy" id="223376"/>
    <lineage>
        <taxon>Eukaryota</taxon>
        <taxon>Fungi</taxon>
        <taxon>Dikarya</taxon>
        <taxon>Ascomycota</taxon>
        <taxon>Pezizomycotina</taxon>
        <taxon>Sordariomycetes</taxon>
        <taxon>Sordariomycetidae</taxon>
        <taxon>Cephalothecales</taxon>
        <taxon>Cephalothecaceae</taxon>
        <taxon>Phialemonium</taxon>
    </lineage>
</organism>
<comment type="caution">
    <text evidence="2">The sequence shown here is derived from an EMBL/GenBank/DDBJ whole genome shotgun (WGS) entry which is preliminary data.</text>
</comment>
<gene>
    <name evidence="2" type="ORF">VTK73DRAFT_7261</name>
</gene>
<evidence type="ECO:0000256" key="1">
    <source>
        <dbReference type="SAM" id="MobiDB-lite"/>
    </source>
</evidence>
<evidence type="ECO:0000313" key="2">
    <source>
        <dbReference type="EMBL" id="KAL1879142.1"/>
    </source>
</evidence>
<feature type="compositionally biased region" description="Polar residues" evidence="1">
    <location>
        <begin position="98"/>
        <end position="112"/>
    </location>
</feature>
<evidence type="ECO:0000313" key="3">
    <source>
        <dbReference type="Proteomes" id="UP001586593"/>
    </source>
</evidence>
<protein>
    <submittedName>
        <fullName evidence="2">Uncharacterized protein</fullName>
    </submittedName>
</protein>
<name>A0ABR3XU58_9PEZI</name>
<dbReference type="EMBL" id="JAZHXJ010000045">
    <property type="protein sequence ID" value="KAL1879142.1"/>
    <property type="molecule type" value="Genomic_DNA"/>
</dbReference>
<dbReference type="PANTHER" id="PTHR40623">
    <property type="entry name" value="INTEGRAL MEMBRANE PROTEIN"/>
    <property type="match status" value="1"/>
</dbReference>
<reference evidence="2 3" key="1">
    <citation type="journal article" date="2024" name="Commun. Biol.">
        <title>Comparative genomic analysis of thermophilic fungi reveals convergent evolutionary adaptations and gene losses.</title>
        <authorList>
            <person name="Steindorff A.S."/>
            <person name="Aguilar-Pontes M.V."/>
            <person name="Robinson A.J."/>
            <person name="Andreopoulos B."/>
            <person name="LaButti K."/>
            <person name="Kuo A."/>
            <person name="Mondo S."/>
            <person name="Riley R."/>
            <person name="Otillar R."/>
            <person name="Haridas S."/>
            <person name="Lipzen A."/>
            <person name="Grimwood J."/>
            <person name="Schmutz J."/>
            <person name="Clum A."/>
            <person name="Reid I.D."/>
            <person name="Moisan M.C."/>
            <person name="Butler G."/>
            <person name="Nguyen T.T.M."/>
            <person name="Dewar K."/>
            <person name="Conant G."/>
            <person name="Drula E."/>
            <person name="Henrissat B."/>
            <person name="Hansel C."/>
            <person name="Singer S."/>
            <person name="Hutchinson M.I."/>
            <person name="de Vries R.P."/>
            <person name="Natvig D.O."/>
            <person name="Powell A.J."/>
            <person name="Tsang A."/>
            <person name="Grigoriev I.V."/>
        </authorList>
    </citation>
    <scope>NUCLEOTIDE SEQUENCE [LARGE SCALE GENOMIC DNA]</scope>
    <source>
        <strain evidence="2 3">ATCC 24622</strain>
    </source>
</reference>
<feature type="compositionally biased region" description="Polar residues" evidence="1">
    <location>
        <begin position="69"/>
        <end position="78"/>
    </location>
</feature>